<proteinExistence type="predicted"/>
<keyword evidence="2" id="KW-1185">Reference proteome</keyword>
<name>A0AAD5J177_ACENE</name>
<reference evidence="1" key="2">
    <citation type="submission" date="2023-02" db="EMBL/GenBank/DDBJ databases">
        <authorList>
            <person name="Swenson N.G."/>
            <person name="Wegrzyn J.L."/>
            <person name="Mcevoy S.L."/>
        </authorList>
    </citation>
    <scope>NUCLEOTIDE SEQUENCE</scope>
    <source>
        <strain evidence="1">91603</strain>
        <tissue evidence="1">Leaf</tissue>
    </source>
</reference>
<evidence type="ECO:0000313" key="2">
    <source>
        <dbReference type="Proteomes" id="UP001064489"/>
    </source>
</evidence>
<reference evidence="1" key="1">
    <citation type="journal article" date="2022" name="Plant J.">
        <title>Strategies of tolerance reflected in two North American maple genomes.</title>
        <authorList>
            <person name="McEvoy S.L."/>
            <person name="Sezen U.U."/>
            <person name="Trouern-Trend A."/>
            <person name="McMahon S.M."/>
            <person name="Schaberg P.G."/>
            <person name="Yang J."/>
            <person name="Wegrzyn J.L."/>
            <person name="Swenson N.G."/>
        </authorList>
    </citation>
    <scope>NUCLEOTIDE SEQUENCE</scope>
    <source>
        <strain evidence="1">91603</strain>
    </source>
</reference>
<protein>
    <submittedName>
        <fullName evidence="1">Uncharacterized protein</fullName>
    </submittedName>
</protein>
<dbReference type="EMBL" id="JAJSOW010000101">
    <property type="protein sequence ID" value="KAI9182248.1"/>
    <property type="molecule type" value="Genomic_DNA"/>
</dbReference>
<organism evidence="1 2">
    <name type="scientific">Acer negundo</name>
    <name type="common">Box elder</name>
    <dbReference type="NCBI Taxonomy" id="4023"/>
    <lineage>
        <taxon>Eukaryota</taxon>
        <taxon>Viridiplantae</taxon>
        <taxon>Streptophyta</taxon>
        <taxon>Embryophyta</taxon>
        <taxon>Tracheophyta</taxon>
        <taxon>Spermatophyta</taxon>
        <taxon>Magnoliopsida</taxon>
        <taxon>eudicotyledons</taxon>
        <taxon>Gunneridae</taxon>
        <taxon>Pentapetalae</taxon>
        <taxon>rosids</taxon>
        <taxon>malvids</taxon>
        <taxon>Sapindales</taxon>
        <taxon>Sapindaceae</taxon>
        <taxon>Hippocastanoideae</taxon>
        <taxon>Acereae</taxon>
        <taxon>Acer</taxon>
    </lineage>
</organism>
<accession>A0AAD5J177</accession>
<dbReference type="AlphaFoldDB" id="A0AAD5J177"/>
<sequence length="98" mass="12031">MGEIQKYPETRNYQYTLHFNNLFPHCPEHTADFVEKKIAICEDKKNRVAEGFYRRRTKHRQRRRRRDDAGVTTEGRWIVEEIFKTHSRERKLNHSNTR</sequence>
<evidence type="ECO:0000313" key="1">
    <source>
        <dbReference type="EMBL" id="KAI9182248.1"/>
    </source>
</evidence>
<gene>
    <name evidence="1" type="ORF">LWI28_023509</name>
</gene>
<comment type="caution">
    <text evidence="1">The sequence shown here is derived from an EMBL/GenBank/DDBJ whole genome shotgun (WGS) entry which is preliminary data.</text>
</comment>
<dbReference type="Proteomes" id="UP001064489">
    <property type="component" value="Chromosome 4"/>
</dbReference>